<proteinExistence type="predicted"/>
<evidence type="ECO:0000313" key="2">
    <source>
        <dbReference type="Proteomes" id="UP001177120"/>
    </source>
</evidence>
<dbReference type="InterPro" id="IPR010064">
    <property type="entry name" value="HK97-gp10_tail"/>
</dbReference>
<evidence type="ECO:0000313" key="1">
    <source>
        <dbReference type="EMBL" id="MBN2910771.1"/>
    </source>
</evidence>
<reference evidence="1" key="1">
    <citation type="journal article" date="2024" name="Int. J. Syst. Evol. Microbiol.">
        <title>Polycladomyces zharkentensis sp. nov., a novel thermophilic cellulose- and starch-degrading member of the Bacillota from a geothermal aquifer in Kazakhstan.</title>
        <authorList>
            <person name="Mashzhan A."/>
            <person name="Kistaubayeva A."/>
            <person name="Javier-Lopez R."/>
            <person name="Bissenova U."/>
            <person name="Bissenbay A."/>
            <person name="Birkeland N.K."/>
        </authorList>
    </citation>
    <scope>NUCLEOTIDE SEQUENCE</scope>
    <source>
        <strain evidence="1">ZKZ2T</strain>
    </source>
</reference>
<keyword evidence="2" id="KW-1185">Reference proteome</keyword>
<dbReference type="NCBIfam" id="TIGR01725">
    <property type="entry name" value="phge_HK97_gp10"/>
    <property type="match status" value="1"/>
</dbReference>
<dbReference type="Proteomes" id="UP001177120">
    <property type="component" value="Unassembled WGS sequence"/>
</dbReference>
<organism evidence="1 2">
    <name type="scientific">Polycladomyces zharkentensis</name>
    <dbReference type="NCBI Taxonomy" id="2807616"/>
    <lineage>
        <taxon>Bacteria</taxon>
        <taxon>Bacillati</taxon>
        <taxon>Bacillota</taxon>
        <taxon>Bacilli</taxon>
        <taxon>Bacillales</taxon>
        <taxon>Thermoactinomycetaceae</taxon>
        <taxon>Polycladomyces</taxon>
    </lineage>
</organism>
<gene>
    <name evidence="1" type="ORF">JQC72_14820</name>
</gene>
<protein>
    <submittedName>
        <fullName evidence="1">HK97 gp10 family phage protein</fullName>
    </submittedName>
</protein>
<comment type="caution">
    <text evidence="1">The sequence shown here is derived from an EMBL/GenBank/DDBJ whole genome shotgun (WGS) entry which is preliminary data.</text>
</comment>
<dbReference type="EMBL" id="JAFHAP010000016">
    <property type="protein sequence ID" value="MBN2910771.1"/>
    <property type="molecule type" value="Genomic_DNA"/>
</dbReference>
<sequence length="129" mass="14472">MAEIDWYGVEEMLLNIQRLGQKVSRRENQALRAGAKELQETMARNAPGPSDKKRAVHLKDNIQMSRVKESEEGKVIEVGPGKTSFYARFLEFGTSKMSPHPFVGPSIVESRERVLKAMAVELRRGMGLG</sequence>
<dbReference type="Pfam" id="PF04883">
    <property type="entry name" value="HK97-gp10_like"/>
    <property type="match status" value="1"/>
</dbReference>
<accession>A0ABS2WMM4</accession>
<dbReference type="RefSeq" id="WP_205497001.1">
    <property type="nucleotide sequence ID" value="NZ_JAFHAP010000016.1"/>
</dbReference>
<name>A0ABS2WMM4_9BACL</name>